<sequence>MNMHRFLFERQTTNYLFNFVLSFSINPFKSFQVYKVVLIYAYTTLLFRNKAGLTKINNKSHLVRQL</sequence>
<accession>A0A1I0GWI8</accession>
<proteinExistence type="predicted"/>
<evidence type="ECO:0000313" key="1">
    <source>
        <dbReference type="EMBL" id="SET75603.1"/>
    </source>
</evidence>
<gene>
    <name evidence="1" type="ORF">SAMN05444285_12230</name>
</gene>
<dbReference type="AlphaFoldDB" id="A0A1I0GWI8"/>
<evidence type="ECO:0000313" key="2">
    <source>
        <dbReference type="Proteomes" id="UP000181981"/>
    </source>
</evidence>
<name>A0A1I0GWI8_9BACT</name>
<reference evidence="1 2" key="1">
    <citation type="submission" date="2016-10" db="EMBL/GenBank/DDBJ databases">
        <authorList>
            <person name="de Groot N.N."/>
        </authorList>
    </citation>
    <scope>NUCLEOTIDE SEQUENCE [LARGE SCALE GENOMIC DNA]</scope>
    <source>
        <strain evidence="1 2">DSM 25947</strain>
    </source>
</reference>
<dbReference type="EMBL" id="FOHT01000022">
    <property type="protein sequence ID" value="SET75603.1"/>
    <property type="molecule type" value="Genomic_DNA"/>
</dbReference>
<dbReference type="Proteomes" id="UP000181981">
    <property type="component" value="Unassembled WGS sequence"/>
</dbReference>
<protein>
    <submittedName>
        <fullName evidence="1">Uncharacterized protein</fullName>
    </submittedName>
</protein>
<organism evidence="1 2">
    <name type="scientific">Draconibacterium orientale</name>
    <dbReference type="NCBI Taxonomy" id="1168034"/>
    <lineage>
        <taxon>Bacteria</taxon>
        <taxon>Pseudomonadati</taxon>
        <taxon>Bacteroidota</taxon>
        <taxon>Bacteroidia</taxon>
        <taxon>Marinilabiliales</taxon>
        <taxon>Prolixibacteraceae</taxon>
        <taxon>Draconibacterium</taxon>
    </lineage>
</organism>